<evidence type="ECO:0000313" key="2">
    <source>
        <dbReference type="EMBL" id="KAD6795477.1"/>
    </source>
</evidence>
<sequence>MKGYSKIKLMNSKSDSMDSSDETIKTPRIKKPISIKKSTITVTEEQPKTLNDDYDYDYDYYSGNNQEQDENVFMEKLRINRSANSQDPTTDANGTRTLTSRLIKIEKQHSTGRTMQTSVKRVMLIRRSSSVSERYSRIYDQCSNPSDDDDEQDEELKMTSRSKKNMKKTGSIFKACKRVFGF</sequence>
<dbReference type="Proteomes" id="UP000326396">
    <property type="component" value="Linkage Group LG11"/>
</dbReference>
<feature type="region of interest" description="Disordered" evidence="1">
    <location>
        <begin position="1"/>
        <end position="29"/>
    </location>
</feature>
<reference evidence="2 3" key="1">
    <citation type="submission" date="2019-05" db="EMBL/GenBank/DDBJ databases">
        <title>Mikania micrantha, genome provides insights into the molecular mechanism of rapid growth.</title>
        <authorList>
            <person name="Liu B."/>
        </authorList>
    </citation>
    <scope>NUCLEOTIDE SEQUENCE [LARGE SCALE GENOMIC DNA]</scope>
    <source>
        <strain evidence="2">NLD-2019</strain>
        <tissue evidence="2">Leaf</tissue>
    </source>
</reference>
<dbReference type="PANTHER" id="PTHR38386">
    <property type="entry name" value="OS05G0426900 PROTEIN"/>
    <property type="match status" value="1"/>
</dbReference>
<feature type="region of interest" description="Disordered" evidence="1">
    <location>
        <begin position="140"/>
        <end position="166"/>
    </location>
</feature>
<name>A0A5N6PQN0_9ASTR</name>
<gene>
    <name evidence="2" type="ORF">E3N88_06373</name>
</gene>
<dbReference type="EMBL" id="SZYD01000003">
    <property type="protein sequence ID" value="KAD6795477.1"/>
    <property type="molecule type" value="Genomic_DNA"/>
</dbReference>
<accession>A0A5N6PQN0</accession>
<dbReference type="AlphaFoldDB" id="A0A5N6PQN0"/>
<dbReference type="PANTHER" id="PTHR38386:SF6">
    <property type="entry name" value="OS05G0426900 PROTEIN"/>
    <property type="match status" value="1"/>
</dbReference>
<evidence type="ECO:0000256" key="1">
    <source>
        <dbReference type="SAM" id="MobiDB-lite"/>
    </source>
</evidence>
<dbReference type="OrthoDB" id="1931397at2759"/>
<proteinExistence type="predicted"/>
<evidence type="ECO:0000313" key="3">
    <source>
        <dbReference type="Proteomes" id="UP000326396"/>
    </source>
</evidence>
<comment type="caution">
    <text evidence="2">The sequence shown here is derived from an EMBL/GenBank/DDBJ whole genome shotgun (WGS) entry which is preliminary data.</text>
</comment>
<keyword evidence="3" id="KW-1185">Reference proteome</keyword>
<protein>
    <submittedName>
        <fullName evidence="2">Uncharacterized protein</fullName>
    </submittedName>
</protein>
<organism evidence="2 3">
    <name type="scientific">Mikania micrantha</name>
    <name type="common">bitter vine</name>
    <dbReference type="NCBI Taxonomy" id="192012"/>
    <lineage>
        <taxon>Eukaryota</taxon>
        <taxon>Viridiplantae</taxon>
        <taxon>Streptophyta</taxon>
        <taxon>Embryophyta</taxon>
        <taxon>Tracheophyta</taxon>
        <taxon>Spermatophyta</taxon>
        <taxon>Magnoliopsida</taxon>
        <taxon>eudicotyledons</taxon>
        <taxon>Gunneridae</taxon>
        <taxon>Pentapetalae</taxon>
        <taxon>asterids</taxon>
        <taxon>campanulids</taxon>
        <taxon>Asterales</taxon>
        <taxon>Asteraceae</taxon>
        <taxon>Asteroideae</taxon>
        <taxon>Heliantheae alliance</taxon>
        <taxon>Eupatorieae</taxon>
        <taxon>Mikania</taxon>
    </lineage>
</organism>